<dbReference type="InterPro" id="IPR003439">
    <property type="entry name" value="ABC_transporter-like_ATP-bd"/>
</dbReference>
<evidence type="ECO:0000256" key="1">
    <source>
        <dbReference type="ARBA" id="ARBA00004202"/>
    </source>
</evidence>
<dbReference type="AlphaFoldDB" id="A0A4Q7M393"/>
<keyword evidence="3" id="KW-1003">Cell membrane</keyword>
<dbReference type="Pfam" id="PF00005">
    <property type="entry name" value="ABC_tran"/>
    <property type="match status" value="1"/>
</dbReference>
<keyword evidence="2" id="KW-0813">Transport</keyword>
<dbReference type="GO" id="GO:0005886">
    <property type="term" value="C:plasma membrane"/>
    <property type="evidence" value="ECO:0007669"/>
    <property type="project" value="UniProtKB-SubCell"/>
</dbReference>
<reference evidence="11 12" key="1">
    <citation type="submission" date="2019-02" db="EMBL/GenBank/DDBJ databases">
        <title>Sequencing the genomes of 1000 actinobacteria strains.</title>
        <authorList>
            <person name="Klenk H.-P."/>
        </authorList>
    </citation>
    <scope>NUCLEOTIDE SEQUENCE [LARGE SCALE GENOMIC DNA]</scope>
    <source>
        <strain evidence="11 12">DSM 16932</strain>
    </source>
</reference>
<dbReference type="InterPro" id="IPR017871">
    <property type="entry name" value="ABC_transporter-like_CS"/>
</dbReference>
<organism evidence="11 12">
    <name type="scientific">Xylanimonas ulmi</name>
    <dbReference type="NCBI Taxonomy" id="228973"/>
    <lineage>
        <taxon>Bacteria</taxon>
        <taxon>Bacillati</taxon>
        <taxon>Actinomycetota</taxon>
        <taxon>Actinomycetes</taxon>
        <taxon>Micrococcales</taxon>
        <taxon>Promicromonosporaceae</taxon>
        <taxon>Xylanimonas</taxon>
    </lineage>
</organism>
<gene>
    <name evidence="11" type="ORF">EV386_1732</name>
</gene>
<name>A0A4Q7M393_9MICO</name>
<accession>A0A4Q7M393</accession>
<evidence type="ECO:0000313" key="11">
    <source>
        <dbReference type="EMBL" id="RZS61433.1"/>
    </source>
</evidence>
<comment type="caution">
    <text evidence="11">The sequence shown here is derived from an EMBL/GenBank/DDBJ whole genome shotgun (WGS) entry which is preliminary data.</text>
</comment>
<keyword evidence="5" id="KW-0547">Nucleotide-binding</keyword>
<evidence type="ECO:0000256" key="3">
    <source>
        <dbReference type="ARBA" id="ARBA00022475"/>
    </source>
</evidence>
<dbReference type="InterPro" id="IPR003593">
    <property type="entry name" value="AAA+_ATPase"/>
</dbReference>
<evidence type="ECO:0000256" key="9">
    <source>
        <dbReference type="ARBA" id="ARBA00023136"/>
    </source>
</evidence>
<dbReference type="InterPro" id="IPR051535">
    <property type="entry name" value="Siderophore_ABC-ATPase"/>
</dbReference>
<dbReference type="Proteomes" id="UP000293852">
    <property type="component" value="Unassembled WGS sequence"/>
</dbReference>
<dbReference type="GO" id="GO:0005524">
    <property type="term" value="F:ATP binding"/>
    <property type="evidence" value="ECO:0007669"/>
    <property type="project" value="UniProtKB-KW"/>
</dbReference>
<dbReference type="CDD" id="cd03214">
    <property type="entry name" value="ABC_Iron-Siderophores_B12_Hemin"/>
    <property type="match status" value="1"/>
</dbReference>
<keyword evidence="9" id="KW-0472">Membrane</keyword>
<dbReference type="InterPro" id="IPR027417">
    <property type="entry name" value="P-loop_NTPase"/>
</dbReference>
<keyword evidence="7" id="KW-0408">Iron</keyword>
<dbReference type="GO" id="GO:0006826">
    <property type="term" value="P:iron ion transport"/>
    <property type="evidence" value="ECO:0007669"/>
    <property type="project" value="UniProtKB-KW"/>
</dbReference>
<dbReference type="PANTHER" id="PTHR42771">
    <property type="entry name" value="IRON(3+)-HYDROXAMATE IMPORT ATP-BINDING PROTEIN FHUC"/>
    <property type="match status" value="1"/>
</dbReference>
<keyword evidence="6 11" id="KW-0067">ATP-binding</keyword>
<evidence type="ECO:0000259" key="10">
    <source>
        <dbReference type="PROSITE" id="PS50893"/>
    </source>
</evidence>
<dbReference type="Gene3D" id="3.40.50.300">
    <property type="entry name" value="P-loop containing nucleotide triphosphate hydrolases"/>
    <property type="match status" value="1"/>
</dbReference>
<dbReference type="PROSITE" id="PS00211">
    <property type="entry name" value="ABC_TRANSPORTER_1"/>
    <property type="match status" value="1"/>
</dbReference>
<dbReference type="PANTHER" id="PTHR42771:SF3">
    <property type="entry name" value="PETROBACTIN IMPORT ATP-BINDING PROTEIN YCLP"/>
    <property type="match status" value="1"/>
</dbReference>
<dbReference type="EMBL" id="SGWX01000001">
    <property type="protein sequence ID" value="RZS61433.1"/>
    <property type="molecule type" value="Genomic_DNA"/>
</dbReference>
<dbReference type="RefSeq" id="WP_130414110.1">
    <property type="nucleotide sequence ID" value="NZ_SGWX01000001.1"/>
</dbReference>
<evidence type="ECO:0000313" key="12">
    <source>
        <dbReference type="Proteomes" id="UP000293852"/>
    </source>
</evidence>
<dbReference type="PROSITE" id="PS50893">
    <property type="entry name" value="ABC_TRANSPORTER_2"/>
    <property type="match status" value="1"/>
</dbReference>
<protein>
    <submittedName>
        <fullName evidence="11">Iron complex transport system ATP-binding protein</fullName>
    </submittedName>
</protein>
<feature type="domain" description="ABC transporter" evidence="10">
    <location>
        <begin position="3"/>
        <end position="237"/>
    </location>
</feature>
<evidence type="ECO:0000256" key="8">
    <source>
        <dbReference type="ARBA" id="ARBA00023065"/>
    </source>
</evidence>
<evidence type="ECO:0000256" key="5">
    <source>
        <dbReference type="ARBA" id="ARBA00022741"/>
    </source>
</evidence>
<dbReference type="OrthoDB" id="5296765at2"/>
<sequence length="253" mass="27538">MSIAIESLTKRYGTSVVVDDVTIDLPAGGVVSIIGPNGAGKSTLLGMVARLLPAQAGRVLVDGDDVATTKGDVLARRLGILRQDNHLAVRLTVRDLVTFGRYPHTKGRTTPQDVRHVEAALAYLDLEDLAGRFLDELSGGQRQRAFVAMVLAQDTDYVLLDEPLNNLDLKHARAMMRLARQAAADLGKTVVTVLHDVNFASCWSDVVVAMRDGRVVAHGSPEQVITREVLRAVYDVDVTVHETDGRRVALYYT</sequence>
<evidence type="ECO:0000256" key="6">
    <source>
        <dbReference type="ARBA" id="ARBA00022840"/>
    </source>
</evidence>
<evidence type="ECO:0000256" key="7">
    <source>
        <dbReference type="ARBA" id="ARBA00023004"/>
    </source>
</evidence>
<evidence type="ECO:0000256" key="2">
    <source>
        <dbReference type="ARBA" id="ARBA00022448"/>
    </source>
</evidence>
<evidence type="ECO:0000256" key="4">
    <source>
        <dbReference type="ARBA" id="ARBA00022496"/>
    </source>
</evidence>
<keyword evidence="12" id="KW-1185">Reference proteome</keyword>
<dbReference type="SMART" id="SM00382">
    <property type="entry name" value="AAA"/>
    <property type="match status" value="1"/>
</dbReference>
<comment type="subcellular location">
    <subcellularLocation>
        <location evidence="1">Cell membrane</location>
        <topology evidence="1">Peripheral membrane protein</topology>
    </subcellularLocation>
</comment>
<proteinExistence type="predicted"/>
<dbReference type="FunFam" id="3.40.50.300:FF:000134">
    <property type="entry name" value="Iron-enterobactin ABC transporter ATP-binding protein"/>
    <property type="match status" value="1"/>
</dbReference>
<keyword evidence="4" id="KW-0410">Iron transport</keyword>
<dbReference type="GO" id="GO:0016887">
    <property type="term" value="F:ATP hydrolysis activity"/>
    <property type="evidence" value="ECO:0007669"/>
    <property type="project" value="InterPro"/>
</dbReference>
<dbReference type="SUPFAM" id="SSF52540">
    <property type="entry name" value="P-loop containing nucleoside triphosphate hydrolases"/>
    <property type="match status" value="1"/>
</dbReference>
<keyword evidence="8" id="KW-0406">Ion transport</keyword>